<dbReference type="PANTHER" id="PTHR44591">
    <property type="entry name" value="STRESS RESPONSE REGULATOR PROTEIN 1"/>
    <property type="match status" value="1"/>
</dbReference>
<sequence length="136" mass="15318">MINKIKSTKRNQRILIVDDEPSLLSALVDKFTRAGFTALVAKDGKEGLHSAFKNHPDLILLDIIMPVMDGVAMMHELRKDPWGKNASIIILTNYDTNDSQLFQITTDSPSYYLVKSNTSIDRVLEKVKEILDSKKA</sequence>
<evidence type="ECO:0000313" key="5">
    <source>
        <dbReference type="Proteomes" id="UP000230340"/>
    </source>
</evidence>
<evidence type="ECO:0000256" key="2">
    <source>
        <dbReference type="PROSITE-ProRule" id="PRU00169"/>
    </source>
</evidence>
<feature type="modified residue" description="4-aspartylphosphate" evidence="2">
    <location>
        <position position="62"/>
    </location>
</feature>
<accession>A0A2H0XGA5</accession>
<dbReference type="AlphaFoldDB" id="A0A2H0XGA5"/>
<organism evidence="4 5">
    <name type="scientific">candidate division WWE3 bacterium CG08_land_8_20_14_0_20_40_13</name>
    <dbReference type="NCBI Taxonomy" id="1975084"/>
    <lineage>
        <taxon>Bacteria</taxon>
        <taxon>Katanobacteria</taxon>
    </lineage>
</organism>
<comment type="caution">
    <text evidence="4">The sequence shown here is derived from an EMBL/GenBank/DDBJ whole genome shotgun (WGS) entry which is preliminary data.</text>
</comment>
<dbReference type="SMART" id="SM00448">
    <property type="entry name" value="REC"/>
    <property type="match status" value="1"/>
</dbReference>
<evidence type="ECO:0000313" key="4">
    <source>
        <dbReference type="EMBL" id="PIS23179.1"/>
    </source>
</evidence>
<protein>
    <recommendedName>
        <fullName evidence="3">Response regulatory domain-containing protein</fullName>
    </recommendedName>
</protein>
<name>A0A2H0XGA5_UNCKA</name>
<dbReference type="InterPro" id="IPR050595">
    <property type="entry name" value="Bact_response_regulator"/>
</dbReference>
<dbReference type="InterPro" id="IPR011006">
    <property type="entry name" value="CheY-like_superfamily"/>
</dbReference>
<dbReference type="PROSITE" id="PS50110">
    <property type="entry name" value="RESPONSE_REGULATORY"/>
    <property type="match status" value="1"/>
</dbReference>
<dbReference type="Proteomes" id="UP000230340">
    <property type="component" value="Unassembled WGS sequence"/>
</dbReference>
<dbReference type="Gene3D" id="3.40.50.2300">
    <property type="match status" value="1"/>
</dbReference>
<keyword evidence="1 2" id="KW-0597">Phosphoprotein</keyword>
<gene>
    <name evidence="4" type="ORF">COT49_01315</name>
</gene>
<dbReference type="EMBL" id="PEYT01000009">
    <property type="protein sequence ID" value="PIS23179.1"/>
    <property type="molecule type" value="Genomic_DNA"/>
</dbReference>
<reference evidence="5" key="1">
    <citation type="submission" date="2017-09" db="EMBL/GenBank/DDBJ databases">
        <title>Depth-based differentiation of microbial function through sediment-hosted aquifers and enrichment of novel symbionts in the deep terrestrial subsurface.</title>
        <authorList>
            <person name="Probst A.J."/>
            <person name="Ladd B."/>
            <person name="Jarett J.K."/>
            <person name="Geller-Mcgrath D.E."/>
            <person name="Sieber C.M.K."/>
            <person name="Emerson J.B."/>
            <person name="Anantharaman K."/>
            <person name="Thomas B.C."/>
            <person name="Malmstrom R."/>
            <person name="Stieglmeier M."/>
            <person name="Klingl A."/>
            <person name="Woyke T."/>
            <person name="Ryan C.M."/>
            <person name="Banfield J.F."/>
        </authorList>
    </citation>
    <scope>NUCLEOTIDE SEQUENCE [LARGE SCALE GENOMIC DNA]</scope>
</reference>
<evidence type="ECO:0000259" key="3">
    <source>
        <dbReference type="PROSITE" id="PS50110"/>
    </source>
</evidence>
<dbReference type="GO" id="GO:0000160">
    <property type="term" value="P:phosphorelay signal transduction system"/>
    <property type="evidence" value="ECO:0007669"/>
    <property type="project" value="InterPro"/>
</dbReference>
<dbReference type="InterPro" id="IPR001789">
    <property type="entry name" value="Sig_transdc_resp-reg_receiver"/>
</dbReference>
<dbReference type="PANTHER" id="PTHR44591:SF3">
    <property type="entry name" value="RESPONSE REGULATORY DOMAIN-CONTAINING PROTEIN"/>
    <property type="match status" value="1"/>
</dbReference>
<evidence type="ECO:0000256" key="1">
    <source>
        <dbReference type="ARBA" id="ARBA00022553"/>
    </source>
</evidence>
<proteinExistence type="predicted"/>
<dbReference type="SUPFAM" id="SSF52172">
    <property type="entry name" value="CheY-like"/>
    <property type="match status" value="1"/>
</dbReference>
<dbReference type="Pfam" id="PF00072">
    <property type="entry name" value="Response_reg"/>
    <property type="match status" value="1"/>
</dbReference>
<feature type="domain" description="Response regulatory" evidence="3">
    <location>
        <begin position="13"/>
        <end position="130"/>
    </location>
</feature>